<dbReference type="EMBL" id="ACFG01000030">
    <property type="protein sequence ID" value="EEH63788.1"/>
    <property type="molecule type" value="Genomic_DNA"/>
</dbReference>
<dbReference type="InterPro" id="IPR029055">
    <property type="entry name" value="Ntn_hydrolases_N"/>
</dbReference>
<dbReference type="RefSeq" id="WP_006546579.1">
    <property type="nucleotide sequence ID" value="NZ_DS999543.1"/>
</dbReference>
<keyword evidence="3" id="KW-0028">Amino-acid biosynthesis</keyword>
<dbReference type="InterPro" id="IPR051786">
    <property type="entry name" value="ASN_synthetase/amidase"/>
</dbReference>
<comment type="caution">
    <text evidence="6">The sequence shown here is derived from an EMBL/GenBank/DDBJ whole genome shotgun (WGS) entry which is preliminary data.</text>
</comment>
<dbReference type="Gene3D" id="3.60.20.10">
    <property type="entry name" value="Glutamine Phosphoribosylpyrophosphate, subunit 1, domain 1"/>
    <property type="match status" value="1"/>
</dbReference>
<sequence length="538" mass="59693">MFNLLDLSAWTYFPDHSLGRLYWRSSVSGHLPTEVTTADPLEWAQAQEGNWGAVVLREDSALLISDQARSIPLVYLRNESGFEIASDINAITDVHPDLTLNSLAASEFRHFGYVIGEDTLFEGVKSAPFASVFELKADGSSTTTPLISCIRASQDSALAAVEKLSASEFLELFHAELLKAFEFTLKIAAGRQLLIPLSGGADSRLLLAVLKELNAENVLCFTYGQPDSREAQISKSVAEGLGFKWIFVELQVDEMQRAWADAEGFLKANWVGQSLPHIQDWYALTQLIKHPEVESDAIVLPGHTIVGNEHDEWVCSPDVSFTMRDAVKIFIAHHGVLQGKPKQAEIPYTISKLATLFARHWTGASLENRLETLVAVNVSERQAKYISNSVRAYEYFGFNWAFPMYERGVWDVWINAPQLFHDGARVEYVKYANDLYAKMAGQELVYFGGPAQQLPSGAVNVLKTVLSKTGLLDTANHLASVRTQLNHPMGFHALVPNLSQRQVAAKLLRGATLLGIYADLFLADRWVTDSEVIPPLKK</sequence>
<name>C0VZS9_9ACTO</name>
<keyword evidence="3" id="KW-0061">Asparagine biosynthesis</keyword>
<accession>C0VZS9</accession>
<evidence type="ECO:0000259" key="5">
    <source>
        <dbReference type="Pfam" id="PF00733"/>
    </source>
</evidence>
<dbReference type="SUPFAM" id="SSF52402">
    <property type="entry name" value="Adenine nucleotide alpha hydrolases-like"/>
    <property type="match status" value="1"/>
</dbReference>
<comment type="pathway">
    <text evidence="1">Amino-acid biosynthesis; L-asparagine biosynthesis; L-asparagine from L-aspartate (L-Gln route): step 1/1.</text>
</comment>
<dbReference type="EC" id="6.3.5.4" evidence="2"/>
<dbReference type="PANTHER" id="PTHR43284">
    <property type="entry name" value="ASPARAGINE SYNTHETASE (GLUTAMINE-HYDROLYZING)"/>
    <property type="match status" value="1"/>
</dbReference>
<evidence type="ECO:0000313" key="7">
    <source>
        <dbReference type="Proteomes" id="UP000010301"/>
    </source>
</evidence>
<dbReference type="InterPro" id="IPR014729">
    <property type="entry name" value="Rossmann-like_a/b/a_fold"/>
</dbReference>
<evidence type="ECO:0000256" key="2">
    <source>
        <dbReference type="ARBA" id="ARBA00012737"/>
    </source>
</evidence>
<evidence type="ECO:0000313" key="6">
    <source>
        <dbReference type="EMBL" id="EEH63788.1"/>
    </source>
</evidence>
<dbReference type="AlphaFoldDB" id="C0VZS9"/>
<reference evidence="6 7" key="1">
    <citation type="submission" date="2009-01" db="EMBL/GenBank/DDBJ databases">
        <authorList>
            <person name="Qin X."/>
            <person name="Bachman B."/>
            <person name="Battles P."/>
            <person name="Bell A."/>
            <person name="Bess C."/>
            <person name="Bickham C."/>
            <person name="Chaboub L."/>
            <person name="Chen D."/>
            <person name="Coyle M."/>
            <person name="Deiros D.R."/>
            <person name="Dinh H."/>
            <person name="Forbes L."/>
            <person name="Fowler G."/>
            <person name="Francisco L."/>
            <person name="Fu Q."/>
            <person name="Gubbala S."/>
            <person name="Hale W."/>
            <person name="Han Y."/>
            <person name="Hemphill L."/>
            <person name="Highlander S.K."/>
            <person name="Hirani K."/>
            <person name="Hogues M."/>
            <person name="Jackson L."/>
            <person name="Jakkamsetti A."/>
            <person name="Javaid M."/>
            <person name="Jiang H."/>
            <person name="Korchina V."/>
            <person name="Kovar C."/>
            <person name="Lara F."/>
            <person name="Lee S."/>
            <person name="Mata R."/>
            <person name="Mathew T."/>
            <person name="Moen C."/>
            <person name="Morales K."/>
            <person name="Munidasa M."/>
            <person name="Nazareth L."/>
            <person name="Ngo R."/>
            <person name="Nguyen L."/>
            <person name="Okwuonu G."/>
            <person name="Ongeri F."/>
            <person name="Patil S."/>
            <person name="Petrosino J."/>
            <person name="Pham C."/>
            <person name="Pham P."/>
            <person name="Pu L.-L."/>
            <person name="Puazo M."/>
            <person name="Raj R."/>
            <person name="Reid J."/>
            <person name="Rouhana J."/>
            <person name="Saada N."/>
            <person name="Shang Y."/>
            <person name="Simmons D."/>
            <person name="Thornton R."/>
            <person name="Warren J."/>
            <person name="Weissenberger G."/>
            <person name="Zhang J."/>
            <person name="Zhang L."/>
            <person name="Zhou C."/>
            <person name="Zhu D."/>
            <person name="Muzny D."/>
            <person name="Worley K."/>
            <person name="Gibbs R."/>
        </authorList>
    </citation>
    <scope>NUCLEOTIDE SEQUENCE [LARGE SCALE GENOMIC DNA]</scope>
    <source>
        <strain evidence="6 7">DSM 15436</strain>
    </source>
</reference>
<dbReference type="GO" id="GO:0006529">
    <property type="term" value="P:asparagine biosynthetic process"/>
    <property type="evidence" value="ECO:0007669"/>
    <property type="project" value="UniProtKB-KW"/>
</dbReference>
<dbReference type="HOGENOM" id="CLU_034196_0_0_11"/>
<dbReference type="Proteomes" id="UP000010301">
    <property type="component" value="Unassembled WGS sequence"/>
</dbReference>
<dbReference type="eggNOG" id="COG0367">
    <property type="taxonomic scope" value="Bacteria"/>
</dbReference>
<gene>
    <name evidence="6" type="ORF">HMPREF0044_0807</name>
</gene>
<keyword evidence="7" id="KW-1185">Reference proteome</keyword>
<dbReference type="OrthoDB" id="4897717at2"/>
<evidence type="ECO:0000256" key="1">
    <source>
        <dbReference type="ARBA" id="ARBA00005187"/>
    </source>
</evidence>
<dbReference type="GO" id="GO:0004066">
    <property type="term" value="F:asparagine synthase (glutamine-hydrolyzing) activity"/>
    <property type="evidence" value="ECO:0007669"/>
    <property type="project" value="UniProtKB-EC"/>
</dbReference>
<evidence type="ECO:0000256" key="4">
    <source>
        <dbReference type="ARBA" id="ARBA00048741"/>
    </source>
</evidence>
<dbReference type="SUPFAM" id="SSF56235">
    <property type="entry name" value="N-terminal nucleophile aminohydrolases (Ntn hydrolases)"/>
    <property type="match status" value="1"/>
</dbReference>
<protein>
    <recommendedName>
        <fullName evidence="2">asparagine synthase (glutamine-hydrolyzing)</fullName>
        <ecNumber evidence="2">6.3.5.4</ecNumber>
    </recommendedName>
</protein>
<dbReference type="Gene3D" id="3.40.50.620">
    <property type="entry name" value="HUPs"/>
    <property type="match status" value="1"/>
</dbReference>
<evidence type="ECO:0000256" key="3">
    <source>
        <dbReference type="ARBA" id="ARBA00022888"/>
    </source>
</evidence>
<dbReference type="PANTHER" id="PTHR43284:SF1">
    <property type="entry name" value="ASPARAGINE SYNTHETASE"/>
    <property type="match status" value="1"/>
</dbReference>
<proteinExistence type="predicted"/>
<dbReference type="Pfam" id="PF00733">
    <property type="entry name" value="Asn_synthase"/>
    <property type="match status" value="1"/>
</dbReference>
<dbReference type="InterPro" id="IPR001962">
    <property type="entry name" value="Asn_synthase"/>
</dbReference>
<feature type="domain" description="Asparagine synthetase" evidence="5">
    <location>
        <begin position="192"/>
        <end position="262"/>
    </location>
</feature>
<dbReference type="STRING" id="525245.HMPREF0044_0807"/>
<organism evidence="6 7">
    <name type="scientific">Gleimia coleocanis DSM 15436</name>
    <dbReference type="NCBI Taxonomy" id="525245"/>
    <lineage>
        <taxon>Bacteria</taxon>
        <taxon>Bacillati</taxon>
        <taxon>Actinomycetota</taxon>
        <taxon>Actinomycetes</taxon>
        <taxon>Actinomycetales</taxon>
        <taxon>Actinomycetaceae</taxon>
        <taxon>Gleimia</taxon>
    </lineage>
</organism>
<comment type="catalytic activity">
    <reaction evidence="4">
        <text>L-aspartate + L-glutamine + ATP + H2O = L-asparagine + L-glutamate + AMP + diphosphate + H(+)</text>
        <dbReference type="Rhea" id="RHEA:12228"/>
        <dbReference type="ChEBI" id="CHEBI:15377"/>
        <dbReference type="ChEBI" id="CHEBI:15378"/>
        <dbReference type="ChEBI" id="CHEBI:29985"/>
        <dbReference type="ChEBI" id="CHEBI:29991"/>
        <dbReference type="ChEBI" id="CHEBI:30616"/>
        <dbReference type="ChEBI" id="CHEBI:33019"/>
        <dbReference type="ChEBI" id="CHEBI:58048"/>
        <dbReference type="ChEBI" id="CHEBI:58359"/>
        <dbReference type="ChEBI" id="CHEBI:456215"/>
        <dbReference type="EC" id="6.3.5.4"/>
    </reaction>
</comment>